<proteinExistence type="predicted"/>
<evidence type="ECO:0000313" key="1">
    <source>
        <dbReference type="EMBL" id="SIT19456.1"/>
    </source>
</evidence>
<dbReference type="SUPFAM" id="SSF50475">
    <property type="entry name" value="FMN-binding split barrel"/>
    <property type="match status" value="1"/>
</dbReference>
<dbReference type="Proteomes" id="UP000185639">
    <property type="component" value="Unassembled WGS sequence"/>
</dbReference>
<keyword evidence="2" id="KW-1185">Reference proteome</keyword>
<organism evidence="1 2">
    <name type="scientific">Thalassolituus maritimus</name>
    <dbReference type="NCBI Taxonomy" id="484498"/>
    <lineage>
        <taxon>Bacteria</taxon>
        <taxon>Pseudomonadati</taxon>
        <taxon>Pseudomonadota</taxon>
        <taxon>Gammaproteobacteria</taxon>
        <taxon>Oceanospirillales</taxon>
        <taxon>Oceanospirillaceae</taxon>
        <taxon>Thalassolituus</taxon>
    </lineage>
</organism>
<accession>A0A1N7Q9G7</accession>
<gene>
    <name evidence="1" type="ORF">SAMN05421686_11625</name>
</gene>
<dbReference type="PANTHER" id="PTHR39336">
    <property type="entry name" value="PYRIDOXAMINE PHOSPHATE OXIDASE FAMILY PROTEIN (AFU_ORTHOLOGUE AFUA_6G11440)"/>
    <property type="match status" value="1"/>
</dbReference>
<protein>
    <submittedName>
        <fullName evidence="1">Pyridoxamine 5'-phosphate oxidase</fullName>
    </submittedName>
</protein>
<dbReference type="PANTHER" id="PTHR39336:SF1">
    <property type="entry name" value="PYRIDOXAMINE PHOSPHATE OXIDASE FAMILY PROTEIN (AFU_ORTHOLOGUE AFUA_6G11440)"/>
    <property type="match status" value="1"/>
</dbReference>
<dbReference type="InterPro" id="IPR012349">
    <property type="entry name" value="Split_barrel_FMN-bd"/>
</dbReference>
<dbReference type="AlphaFoldDB" id="A0A1N7Q9G7"/>
<dbReference type="STRING" id="484498.SAMN05421686_11625"/>
<sequence length="164" mass="18517">MFFVATSPLSEDGHINLSPKGYNTFRVLDSKTVAYLDLCGSGVETIAHVKENRRMVIMFCAFEGPPKIIRLYGKASVIAQHSNEYKRLIPIFPEFTGLRAIIKLDVTRVSGSCGFSVPLYKYEGERDQLEDWAKAKGKDWLTKYQEENNLFSIDNLGALDESDL</sequence>
<name>A0A1N7Q9G7_9GAMM</name>
<evidence type="ECO:0000313" key="2">
    <source>
        <dbReference type="Proteomes" id="UP000185639"/>
    </source>
</evidence>
<dbReference type="EMBL" id="FTOH01000016">
    <property type="protein sequence ID" value="SIT19456.1"/>
    <property type="molecule type" value="Genomic_DNA"/>
</dbReference>
<dbReference type="Gene3D" id="2.30.110.10">
    <property type="entry name" value="Electron Transport, Fmn-binding Protein, Chain A"/>
    <property type="match status" value="1"/>
</dbReference>
<reference evidence="2" key="1">
    <citation type="submission" date="2017-01" db="EMBL/GenBank/DDBJ databases">
        <authorList>
            <person name="Varghese N."/>
            <person name="Submissions S."/>
        </authorList>
    </citation>
    <scope>NUCLEOTIDE SEQUENCE [LARGE SCALE GENOMIC DNA]</scope>
    <source>
        <strain evidence="2">DSM 24913</strain>
    </source>
</reference>